<proteinExistence type="predicted"/>
<keyword evidence="3" id="KW-0408">Iron</keyword>
<name>A0A6N2NCA6_SALVM</name>
<dbReference type="InterPro" id="IPR045054">
    <property type="entry name" value="P4HA-like"/>
</dbReference>
<keyword evidence="2" id="KW-0479">Metal-binding</keyword>
<organism evidence="5">
    <name type="scientific">Salix viminalis</name>
    <name type="common">Common osier</name>
    <name type="synonym">Basket willow</name>
    <dbReference type="NCBI Taxonomy" id="40686"/>
    <lineage>
        <taxon>Eukaryota</taxon>
        <taxon>Viridiplantae</taxon>
        <taxon>Streptophyta</taxon>
        <taxon>Embryophyta</taxon>
        <taxon>Tracheophyta</taxon>
        <taxon>Spermatophyta</taxon>
        <taxon>Magnoliopsida</taxon>
        <taxon>eudicotyledons</taxon>
        <taxon>Gunneridae</taxon>
        <taxon>Pentapetalae</taxon>
        <taxon>rosids</taxon>
        <taxon>fabids</taxon>
        <taxon>Malpighiales</taxon>
        <taxon>Salicaceae</taxon>
        <taxon>Saliceae</taxon>
        <taxon>Salix</taxon>
    </lineage>
</organism>
<evidence type="ECO:0000256" key="1">
    <source>
        <dbReference type="ARBA" id="ARBA00004586"/>
    </source>
</evidence>
<keyword evidence="4" id="KW-1133">Transmembrane helix</keyword>
<keyword evidence="4" id="KW-0472">Membrane</keyword>
<dbReference type="PANTHER" id="PTHR10869">
    <property type="entry name" value="PROLYL 4-HYDROXYLASE ALPHA SUBUNIT"/>
    <property type="match status" value="1"/>
</dbReference>
<dbReference type="GO" id="GO:0004656">
    <property type="term" value="F:procollagen-proline 4-dioxygenase activity"/>
    <property type="evidence" value="ECO:0007669"/>
    <property type="project" value="TreeGrafter"/>
</dbReference>
<dbReference type="GO" id="GO:0046872">
    <property type="term" value="F:metal ion binding"/>
    <property type="evidence" value="ECO:0007669"/>
    <property type="project" value="UniProtKB-KW"/>
</dbReference>
<comment type="subcellular location">
    <subcellularLocation>
        <location evidence="1">Endoplasmic reticulum membrane</location>
    </subcellularLocation>
</comment>
<evidence type="ECO:0000313" key="5">
    <source>
        <dbReference type="EMBL" id="VFU58792.1"/>
    </source>
</evidence>
<protein>
    <submittedName>
        <fullName evidence="5">Uncharacterized protein</fullName>
    </submittedName>
</protein>
<accession>A0A6N2NCA6</accession>
<dbReference type="PANTHER" id="PTHR10869:SF123">
    <property type="entry name" value="PROLYL 4-HYDROXYLASE 10-RELATED"/>
    <property type="match status" value="1"/>
</dbReference>
<evidence type="ECO:0000256" key="2">
    <source>
        <dbReference type="ARBA" id="ARBA00022723"/>
    </source>
</evidence>
<dbReference type="EMBL" id="CAADRP010002006">
    <property type="protein sequence ID" value="VFU58792.1"/>
    <property type="molecule type" value="Genomic_DNA"/>
</dbReference>
<dbReference type="AlphaFoldDB" id="A0A6N2NCA6"/>
<feature type="transmembrane region" description="Helical" evidence="4">
    <location>
        <begin position="77"/>
        <end position="99"/>
    </location>
</feature>
<sequence>MSDWIYPEIKPSESSSVTRYFLTQAECDYLINLAKPHMQKWMVADSSSEEERTSSGTFLPRGRDKIIRDIEKRVADFSFIPVYVVSASLLSISLLVYLVDTSGINDAF</sequence>
<evidence type="ECO:0000256" key="4">
    <source>
        <dbReference type="SAM" id="Phobius"/>
    </source>
</evidence>
<gene>
    <name evidence="5" type="ORF">SVIM_LOCUS430380</name>
</gene>
<keyword evidence="4" id="KW-0812">Transmembrane</keyword>
<reference evidence="5" key="1">
    <citation type="submission" date="2019-03" db="EMBL/GenBank/DDBJ databases">
        <authorList>
            <person name="Mank J."/>
            <person name="Almeida P."/>
        </authorList>
    </citation>
    <scope>NUCLEOTIDE SEQUENCE</scope>
    <source>
        <strain evidence="5">78183</strain>
    </source>
</reference>
<evidence type="ECO:0000256" key="3">
    <source>
        <dbReference type="ARBA" id="ARBA00023004"/>
    </source>
</evidence>
<dbReference type="Gene3D" id="2.60.120.620">
    <property type="entry name" value="q2cbj1_9rhob like domain"/>
    <property type="match status" value="1"/>
</dbReference>
<dbReference type="GO" id="GO:0005789">
    <property type="term" value="C:endoplasmic reticulum membrane"/>
    <property type="evidence" value="ECO:0007669"/>
    <property type="project" value="UniProtKB-SubCell"/>
</dbReference>